<dbReference type="GO" id="GO:0000725">
    <property type="term" value="P:recombinational repair"/>
    <property type="evidence" value="ECO:0007669"/>
    <property type="project" value="TreeGrafter"/>
</dbReference>
<dbReference type="EMBL" id="BART01017701">
    <property type="protein sequence ID" value="GAG80865.1"/>
    <property type="molecule type" value="Genomic_DNA"/>
</dbReference>
<accession>X1AE37</accession>
<dbReference type="AlphaFoldDB" id="X1AE37"/>
<dbReference type="Gene3D" id="3.40.50.300">
    <property type="entry name" value="P-loop containing nucleotide triphosphate hydrolases"/>
    <property type="match status" value="1"/>
</dbReference>
<dbReference type="SUPFAM" id="SSF52540">
    <property type="entry name" value="P-loop containing nucleoside triphosphate hydrolases"/>
    <property type="match status" value="1"/>
</dbReference>
<reference evidence="6" key="1">
    <citation type="journal article" date="2014" name="Front. Microbiol.">
        <title>High frequency of phylogenetically diverse reductive dehalogenase-homologous genes in deep subseafloor sedimentary metagenomes.</title>
        <authorList>
            <person name="Kawai M."/>
            <person name="Futagami T."/>
            <person name="Toyoda A."/>
            <person name="Takaki Y."/>
            <person name="Nishi S."/>
            <person name="Hori S."/>
            <person name="Arai W."/>
            <person name="Tsubouchi T."/>
            <person name="Morono Y."/>
            <person name="Uchiyama I."/>
            <person name="Ito T."/>
            <person name="Fujiyama A."/>
            <person name="Inagaki F."/>
            <person name="Takami H."/>
        </authorList>
    </citation>
    <scope>NUCLEOTIDE SEQUENCE</scope>
    <source>
        <strain evidence="6">Expedition CK06-06</strain>
    </source>
</reference>
<dbReference type="PANTHER" id="PTHR11070:SF2">
    <property type="entry name" value="ATP-DEPENDENT DNA HELICASE SRS2"/>
    <property type="match status" value="1"/>
</dbReference>
<evidence type="ECO:0000256" key="3">
    <source>
        <dbReference type="ARBA" id="ARBA00022806"/>
    </source>
</evidence>
<dbReference type="InterPro" id="IPR027417">
    <property type="entry name" value="P-loop_NTPase"/>
</dbReference>
<dbReference type="Pfam" id="PF13361">
    <property type="entry name" value="UvrD_C"/>
    <property type="match status" value="1"/>
</dbReference>
<organism evidence="6">
    <name type="scientific">marine sediment metagenome</name>
    <dbReference type="NCBI Taxonomy" id="412755"/>
    <lineage>
        <taxon>unclassified sequences</taxon>
        <taxon>metagenomes</taxon>
        <taxon>ecological metagenomes</taxon>
    </lineage>
</organism>
<keyword evidence="3" id="KW-0347">Helicase</keyword>
<dbReference type="GO" id="GO:0016787">
    <property type="term" value="F:hydrolase activity"/>
    <property type="evidence" value="ECO:0007669"/>
    <property type="project" value="UniProtKB-KW"/>
</dbReference>
<keyword evidence="4" id="KW-0067">ATP-binding</keyword>
<evidence type="ECO:0000256" key="2">
    <source>
        <dbReference type="ARBA" id="ARBA00022801"/>
    </source>
</evidence>
<comment type="caution">
    <text evidence="6">The sequence shown here is derived from an EMBL/GenBank/DDBJ whole genome shotgun (WGS) entry which is preliminary data.</text>
</comment>
<dbReference type="PANTHER" id="PTHR11070">
    <property type="entry name" value="UVRD / RECB / PCRA DNA HELICASE FAMILY MEMBER"/>
    <property type="match status" value="1"/>
</dbReference>
<proteinExistence type="predicted"/>
<evidence type="ECO:0000256" key="1">
    <source>
        <dbReference type="ARBA" id="ARBA00022741"/>
    </source>
</evidence>
<evidence type="ECO:0000256" key="4">
    <source>
        <dbReference type="ARBA" id="ARBA00022840"/>
    </source>
</evidence>
<protein>
    <recommendedName>
        <fullName evidence="5">UvrD-like helicase C-terminal domain-containing protein</fullName>
    </recommendedName>
</protein>
<sequence>HSAKGLEWHTVFIIWALDSRFPSTYALRHEEDLEEELRLMYVAATRAKENLFISYPINIYDRAMGKVFSKPSRFLDGIGEDLLEHWALTLE</sequence>
<evidence type="ECO:0000259" key="5">
    <source>
        <dbReference type="Pfam" id="PF13361"/>
    </source>
</evidence>
<dbReference type="GO" id="GO:0003677">
    <property type="term" value="F:DNA binding"/>
    <property type="evidence" value="ECO:0007669"/>
    <property type="project" value="InterPro"/>
</dbReference>
<name>X1AE37_9ZZZZ</name>
<dbReference type="GO" id="GO:0005524">
    <property type="term" value="F:ATP binding"/>
    <property type="evidence" value="ECO:0007669"/>
    <property type="project" value="UniProtKB-KW"/>
</dbReference>
<keyword evidence="1" id="KW-0547">Nucleotide-binding</keyword>
<dbReference type="GO" id="GO:0043138">
    <property type="term" value="F:3'-5' DNA helicase activity"/>
    <property type="evidence" value="ECO:0007669"/>
    <property type="project" value="TreeGrafter"/>
</dbReference>
<dbReference type="InterPro" id="IPR014017">
    <property type="entry name" value="DNA_helicase_UvrD-like_C"/>
</dbReference>
<keyword evidence="2" id="KW-0378">Hydrolase</keyword>
<dbReference type="InterPro" id="IPR000212">
    <property type="entry name" value="DNA_helicase_UvrD/REP"/>
</dbReference>
<evidence type="ECO:0000313" key="6">
    <source>
        <dbReference type="EMBL" id="GAG80865.1"/>
    </source>
</evidence>
<feature type="non-terminal residue" evidence="6">
    <location>
        <position position="1"/>
    </location>
</feature>
<gene>
    <name evidence="6" type="ORF">S01H4_33600</name>
</gene>
<feature type="domain" description="UvrD-like helicase C-terminal" evidence="5">
    <location>
        <begin position="1"/>
        <end position="55"/>
    </location>
</feature>